<dbReference type="Proteomes" id="UP000178529">
    <property type="component" value="Unassembled WGS sequence"/>
</dbReference>
<evidence type="ECO:0000313" key="3">
    <source>
        <dbReference type="Proteomes" id="UP000178529"/>
    </source>
</evidence>
<comment type="caution">
    <text evidence="2">The sequence shown here is derived from an EMBL/GenBank/DDBJ whole genome shotgun (WGS) entry which is preliminary data.</text>
</comment>
<sequence length="97" mass="11163">MPFSFPKAKTLVQQRQMQRLLTFAFLLVMGITAFVLWQGFFKQAPTDVTVPNVGAPRQKVEVNFDFFKSNVFEKFSLPLEEPVPPQNLGRQNPFVPF</sequence>
<keyword evidence="1" id="KW-0472">Membrane</keyword>
<dbReference type="AlphaFoldDB" id="A0A1G2R9P9"/>
<proteinExistence type="predicted"/>
<feature type="transmembrane region" description="Helical" evidence="1">
    <location>
        <begin position="20"/>
        <end position="40"/>
    </location>
</feature>
<keyword evidence="1" id="KW-1133">Transmembrane helix</keyword>
<protein>
    <submittedName>
        <fullName evidence="2">Uncharacterized protein</fullName>
    </submittedName>
</protein>
<evidence type="ECO:0000256" key="1">
    <source>
        <dbReference type="SAM" id="Phobius"/>
    </source>
</evidence>
<reference evidence="2 3" key="1">
    <citation type="journal article" date="2016" name="Nat. Commun.">
        <title>Thousands of microbial genomes shed light on interconnected biogeochemical processes in an aquifer system.</title>
        <authorList>
            <person name="Anantharaman K."/>
            <person name="Brown C.T."/>
            <person name="Hug L.A."/>
            <person name="Sharon I."/>
            <person name="Castelle C.J."/>
            <person name="Probst A.J."/>
            <person name="Thomas B.C."/>
            <person name="Singh A."/>
            <person name="Wilkins M.J."/>
            <person name="Karaoz U."/>
            <person name="Brodie E.L."/>
            <person name="Williams K.H."/>
            <person name="Hubbard S.S."/>
            <person name="Banfield J.F."/>
        </authorList>
    </citation>
    <scope>NUCLEOTIDE SEQUENCE [LARGE SCALE GENOMIC DNA]</scope>
</reference>
<name>A0A1G2R9P9_9BACT</name>
<gene>
    <name evidence="2" type="ORF">A3J68_02325</name>
</gene>
<keyword evidence="1" id="KW-0812">Transmembrane</keyword>
<dbReference type="EMBL" id="MHTY01000014">
    <property type="protein sequence ID" value="OHA68821.1"/>
    <property type="molecule type" value="Genomic_DNA"/>
</dbReference>
<organism evidence="2 3">
    <name type="scientific">Candidatus Wildermuthbacteria bacterium RIFCSPHIGHO2_02_FULL_48_16</name>
    <dbReference type="NCBI Taxonomy" id="1802453"/>
    <lineage>
        <taxon>Bacteria</taxon>
        <taxon>Candidatus Wildermuthiibacteriota</taxon>
    </lineage>
</organism>
<evidence type="ECO:0000313" key="2">
    <source>
        <dbReference type="EMBL" id="OHA68821.1"/>
    </source>
</evidence>
<accession>A0A1G2R9P9</accession>